<evidence type="ECO:0000313" key="1">
    <source>
        <dbReference type="EMBL" id="KAK7318916.1"/>
    </source>
</evidence>
<reference evidence="1 2" key="1">
    <citation type="submission" date="2024-01" db="EMBL/GenBank/DDBJ databases">
        <title>The genomes of 5 underutilized Papilionoideae crops provide insights into root nodulation and disease resistance.</title>
        <authorList>
            <person name="Yuan L."/>
        </authorList>
    </citation>
    <scope>NUCLEOTIDE SEQUENCE [LARGE SCALE GENOMIC DNA]</scope>
    <source>
        <strain evidence="1">LY-2023</strain>
        <tissue evidence="1">Leaf</tissue>
    </source>
</reference>
<comment type="caution">
    <text evidence="1">The sequence shown here is derived from an EMBL/GenBank/DDBJ whole genome shotgun (WGS) entry which is preliminary data.</text>
</comment>
<protein>
    <submittedName>
        <fullName evidence="1">Uncharacterized protein</fullName>
    </submittedName>
</protein>
<dbReference type="AlphaFoldDB" id="A0AAN9KL38"/>
<dbReference type="Proteomes" id="UP001359559">
    <property type="component" value="Unassembled WGS sequence"/>
</dbReference>
<name>A0AAN9KL38_CLITE</name>
<evidence type="ECO:0000313" key="2">
    <source>
        <dbReference type="Proteomes" id="UP001359559"/>
    </source>
</evidence>
<dbReference type="EMBL" id="JAYKXN010000001">
    <property type="protein sequence ID" value="KAK7318916.1"/>
    <property type="molecule type" value="Genomic_DNA"/>
</dbReference>
<accession>A0AAN9KL38</accession>
<keyword evidence="2" id="KW-1185">Reference proteome</keyword>
<organism evidence="1 2">
    <name type="scientific">Clitoria ternatea</name>
    <name type="common">Butterfly pea</name>
    <dbReference type="NCBI Taxonomy" id="43366"/>
    <lineage>
        <taxon>Eukaryota</taxon>
        <taxon>Viridiplantae</taxon>
        <taxon>Streptophyta</taxon>
        <taxon>Embryophyta</taxon>
        <taxon>Tracheophyta</taxon>
        <taxon>Spermatophyta</taxon>
        <taxon>Magnoliopsida</taxon>
        <taxon>eudicotyledons</taxon>
        <taxon>Gunneridae</taxon>
        <taxon>Pentapetalae</taxon>
        <taxon>rosids</taxon>
        <taxon>fabids</taxon>
        <taxon>Fabales</taxon>
        <taxon>Fabaceae</taxon>
        <taxon>Papilionoideae</taxon>
        <taxon>50 kb inversion clade</taxon>
        <taxon>NPAAA clade</taxon>
        <taxon>indigoferoid/millettioid clade</taxon>
        <taxon>Phaseoleae</taxon>
        <taxon>Clitoria</taxon>
    </lineage>
</organism>
<sequence>MGYVKEPRRLAYNVEFVDTPASAQQSARQGAMMPPPDLHDEIICQLRTELAELRREHVQPELRHVI</sequence>
<gene>
    <name evidence="1" type="ORF">RJT34_03624</name>
</gene>
<proteinExistence type="predicted"/>